<gene>
    <name evidence="1" type="ORF">V2W30_01965</name>
</gene>
<name>A0ACD5A4X0_9ACTN</name>
<dbReference type="Proteomes" id="UP001432251">
    <property type="component" value="Chromosome"/>
</dbReference>
<accession>A0ACD5A4X0</accession>
<reference evidence="1" key="1">
    <citation type="journal article" date="2025" name="Int. J. Syst. Evol. Microbiol.">
        <title>Streptomyces citrinus sp. nov., with yellow diffusible pigment.</title>
        <authorList>
            <person name="He Y."/>
            <person name="Yang E."/>
            <person name="Xu J."/>
            <person name="Sun Y."/>
            <person name="Sun L."/>
        </authorList>
    </citation>
    <scope>NUCLEOTIDE SEQUENCE</scope>
    <source>
        <strain evidence="1">Q6</strain>
    </source>
</reference>
<evidence type="ECO:0000313" key="1">
    <source>
        <dbReference type="EMBL" id="WWQ62255.1"/>
    </source>
</evidence>
<organism evidence="1 2">
    <name type="scientific">Streptomyces citrinus</name>
    <dbReference type="NCBI Taxonomy" id="3118173"/>
    <lineage>
        <taxon>Bacteria</taxon>
        <taxon>Bacillati</taxon>
        <taxon>Actinomycetota</taxon>
        <taxon>Actinomycetes</taxon>
        <taxon>Kitasatosporales</taxon>
        <taxon>Streptomycetaceae</taxon>
        <taxon>Streptomyces</taxon>
    </lineage>
</organism>
<protein>
    <submittedName>
        <fullName evidence="1">Uncharacterized protein</fullName>
    </submittedName>
</protein>
<proteinExistence type="predicted"/>
<dbReference type="EMBL" id="CP146022">
    <property type="protein sequence ID" value="WWQ62255.1"/>
    <property type="molecule type" value="Genomic_DNA"/>
</dbReference>
<keyword evidence="2" id="KW-1185">Reference proteome</keyword>
<evidence type="ECO:0000313" key="2">
    <source>
        <dbReference type="Proteomes" id="UP001432251"/>
    </source>
</evidence>
<sequence length="168" mass="18766">MDGAQWLASCHRRPAEAYAAWKQSPFLVTLPAGRLWDALRLPQPLGLTVLWELGRKGETVPVLEEHAKPRPVFYILTRTGTAPTWPLTEEIRMVTAGQELNMPSPAADALTGVRHHSFLWRVAPDGSGHLADPEQLRTALTSAQDPERQAERVRAARAVFWASKRHSH</sequence>